<dbReference type="AlphaFoldDB" id="Q29EH7"/>
<name>Q29EH7_DROPS</name>
<dbReference type="Bgee" id="FBgn0072036">
    <property type="expression patterns" value="Expressed in adult organism"/>
</dbReference>
<dbReference type="RefSeq" id="XP_001352586.3">
    <property type="nucleotide sequence ID" value="XM_001352550.4"/>
</dbReference>
<dbReference type="InterPro" id="IPR004019">
    <property type="entry name" value="YLP_motif"/>
</dbReference>
<sequence>MYVMSHGTSICPLEPEAPVKRFQQQTAIRAEQPNAQQIEQVRTRYKTEKYTIKMQGVRFGIVCALLLAVGVSCRSVVRRDVSHLPLEYLPPVVLPPVPSRDYLPPVEEHAATLNHVLQPPRDYLPPVNNEYLPPVVEEELQEAPVVTTEEEIAVETTAAPTTEAVTEAQTEPEPEPEAEIVTEPVEVKALEHIEESAVLLDDGYHYRTPQVVPNLLPVKEYLPPLDDNAVVEEIPEHEEDSSALLDDGYHYRSVKRLRF</sequence>
<proteinExistence type="predicted"/>
<evidence type="ECO:0000313" key="1">
    <source>
        <dbReference type="Proteomes" id="UP000001819"/>
    </source>
</evidence>
<reference evidence="2" key="1">
    <citation type="submission" date="2025-08" db="UniProtKB">
        <authorList>
            <consortium name="RefSeq"/>
        </authorList>
    </citation>
    <scope>IDENTIFICATION</scope>
    <source>
        <strain evidence="2">MV-25-SWS-2005</strain>
        <tissue evidence="2">Whole body</tissue>
    </source>
</reference>
<dbReference type="KEGG" id="dpo:4812569"/>
<organism evidence="1 2">
    <name type="scientific">Drosophila pseudoobscura pseudoobscura</name>
    <name type="common">Fruit fly</name>
    <dbReference type="NCBI Taxonomy" id="46245"/>
    <lineage>
        <taxon>Eukaryota</taxon>
        <taxon>Metazoa</taxon>
        <taxon>Ecdysozoa</taxon>
        <taxon>Arthropoda</taxon>
        <taxon>Hexapoda</taxon>
        <taxon>Insecta</taxon>
        <taxon>Pterygota</taxon>
        <taxon>Neoptera</taxon>
        <taxon>Endopterygota</taxon>
        <taxon>Diptera</taxon>
        <taxon>Brachycera</taxon>
        <taxon>Muscomorpha</taxon>
        <taxon>Ephydroidea</taxon>
        <taxon>Drosophilidae</taxon>
        <taxon>Drosophila</taxon>
        <taxon>Sophophora</taxon>
    </lineage>
</organism>
<keyword evidence="1" id="KW-1185">Reference proteome</keyword>
<dbReference type="eggNOG" id="ENOG502T8GF">
    <property type="taxonomic scope" value="Eukaryota"/>
</dbReference>
<dbReference type="HOGENOM" id="CLU_097306_0_0_1"/>
<gene>
    <name evidence="2" type="primary">LOC4812569</name>
</gene>
<evidence type="ECO:0000313" key="2">
    <source>
        <dbReference type="RefSeq" id="XP_001352586.3"/>
    </source>
</evidence>
<accession>Q29EH7</accession>
<dbReference type="GeneID" id="4812569"/>
<protein>
    <submittedName>
        <fullName evidence="2">Uncharacterized protein</fullName>
    </submittedName>
</protein>
<dbReference type="Pfam" id="PF02757">
    <property type="entry name" value="YLP"/>
    <property type="match status" value="2"/>
</dbReference>
<dbReference type="InParanoid" id="Q29EH7"/>
<dbReference type="Proteomes" id="UP000001819">
    <property type="component" value="Chromosome X"/>
</dbReference>
<accession>A0A6I8UAX1</accession>